<dbReference type="Pfam" id="PF00931">
    <property type="entry name" value="NB-ARC"/>
    <property type="match status" value="1"/>
</dbReference>
<dbReference type="AlphaFoldDB" id="A0A8R7VCK2"/>
<dbReference type="PRINTS" id="PR00364">
    <property type="entry name" value="DISEASERSIST"/>
</dbReference>
<dbReference type="InterPro" id="IPR002182">
    <property type="entry name" value="NB-ARC"/>
</dbReference>
<evidence type="ECO:0000313" key="6">
    <source>
        <dbReference type="EnsemblPlants" id="TuG1812S0001131000.01.T01"/>
    </source>
</evidence>
<dbReference type="PROSITE" id="PS50808">
    <property type="entry name" value="ZF_BED"/>
    <property type="match status" value="1"/>
</dbReference>
<sequence>MQQVDRSSENVDVQSSANSRLRFEGWIHFEITEFEQNGGPAKAICKHCQTVLKCKTNKGTSVLHNHLKSKGCTKKRGASDPSSSTADAITIPTPVLTVSKKRMRTGQESTHITTANPNRWNKDAFSERIQDITSQLQGKHGAITRLLKILASDSVGASSSHCQTTISDPCRRTSGVFHGKVYGRAQERRSIKKLIKEHKSTTGVTVLPIVGIGGVGKTALAQLVYNDPALESQFDHKIWIWVSKDFDEMRLTREMLDCASQETHNDICSFTKLQEVLKGHIKSKRVLLILDDVWEVMDDCGGTNCWLLSSLMMVQMAIR</sequence>
<evidence type="ECO:0000256" key="2">
    <source>
        <dbReference type="ARBA" id="ARBA00022771"/>
    </source>
</evidence>
<reference evidence="7" key="1">
    <citation type="journal article" date="2013" name="Nature">
        <title>Draft genome of the wheat A-genome progenitor Triticum urartu.</title>
        <authorList>
            <person name="Ling H.Q."/>
            <person name="Zhao S."/>
            <person name="Liu D."/>
            <person name="Wang J."/>
            <person name="Sun H."/>
            <person name="Zhang C."/>
            <person name="Fan H."/>
            <person name="Li D."/>
            <person name="Dong L."/>
            <person name="Tao Y."/>
            <person name="Gao C."/>
            <person name="Wu H."/>
            <person name="Li Y."/>
            <person name="Cui Y."/>
            <person name="Guo X."/>
            <person name="Zheng S."/>
            <person name="Wang B."/>
            <person name="Yu K."/>
            <person name="Liang Q."/>
            <person name="Yang W."/>
            <person name="Lou X."/>
            <person name="Chen J."/>
            <person name="Feng M."/>
            <person name="Jian J."/>
            <person name="Zhang X."/>
            <person name="Luo G."/>
            <person name="Jiang Y."/>
            <person name="Liu J."/>
            <person name="Wang Z."/>
            <person name="Sha Y."/>
            <person name="Zhang B."/>
            <person name="Wu H."/>
            <person name="Tang D."/>
            <person name="Shen Q."/>
            <person name="Xue P."/>
            <person name="Zou S."/>
            <person name="Wang X."/>
            <person name="Liu X."/>
            <person name="Wang F."/>
            <person name="Yang Y."/>
            <person name="An X."/>
            <person name="Dong Z."/>
            <person name="Zhang K."/>
            <person name="Zhang X."/>
            <person name="Luo M.C."/>
            <person name="Dvorak J."/>
            <person name="Tong Y."/>
            <person name="Wang J."/>
            <person name="Yang H."/>
            <person name="Li Z."/>
            <person name="Wang D."/>
            <person name="Zhang A."/>
            <person name="Wang J."/>
        </authorList>
    </citation>
    <scope>NUCLEOTIDE SEQUENCE</scope>
    <source>
        <strain evidence="7">cv. G1812</strain>
    </source>
</reference>
<keyword evidence="2 4" id="KW-0863">Zinc-finger</keyword>
<evidence type="ECO:0000256" key="4">
    <source>
        <dbReference type="PROSITE-ProRule" id="PRU00027"/>
    </source>
</evidence>
<dbReference type="Gramene" id="TuG1812S0001131000.01.T01">
    <property type="protein sequence ID" value="TuG1812S0001131000.01.T01"/>
    <property type="gene ID" value="TuG1812S0001131000.01"/>
</dbReference>
<keyword evidence="7" id="KW-1185">Reference proteome</keyword>
<dbReference type="SUPFAM" id="SSF52540">
    <property type="entry name" value="P-loop containing nucleoside triphosphate hydrolases"/>
    <property type="match status" value="1"/>
</dbReference>
<dbReference type="InterPro" id="IPR027417">
    <property type="entry name" value="P-loop_NTPase"/>
</dbReference>
<dbReference type="GO" id="GO:0003677">
    <property type="term" value="F:DNA binding"/>
    <property type="evidence" value="ECO:0007669"/>
    <property type="project" value="InterPro"/>
</dbReference>
<evidence type="ECO:0000313" key="7">
    <source>
        <dbReference type="Proteomes" id="UP000015106"/>
    </source>
</evidence>
<dbReference type="Proteomes" id="UP000015106">
    <property type="component" value="Unassembled WGS sequence"/>
</dbReference>
<proteinExistence type="predicted"/>
<dbReference type="GO" id="GO:0043531">
    <property type="term" value="F:ADP binding"/>
    <property type="evidence" value="ECO:0007669"/>
    <property type="project" value="InterPro"/>
</dbReference>
<dbReference type="SMART" id="SM00614">
    <property type="entry name" value="ZnF_BED"/>
    <property type="match status" value="1"/>
</dbReference>
<reference evidence="6" key="2">
    <citation type="submission" date="2022-06" db="UniProtKB">
        <authorList>
            <consortium name="EnsemblPlants"/>
        </authorList>
    </citation>
    <scope>IDENTIFICATION</scope>
</reference>
<name>A0A8R7VCK2_TRIUA</name>
<organism evidence="6 7">
    <name type="scientific">Triticum urartu</name>
    <name type="common">Red wild einkorn</name>
    <name type="synonym">Crithodium urartu</name>
    <dbReference type="NCBI Taxonomy" id="4572"/>
    <lineage>
        <taxon>Eukaryota</taxon>
        <taxon>Viridiplantae</taxon>
        <taxon>Streptophyta</taxon>
        <taxon>Embryophyta</taxon>
        <taxon>Tracheophyta</taxon>
        <taxon>Spermatophyta</taxon>
        <taxon>Magnoliopsida</taxon>
        <taxon>Liliopsida</taxon>
        <taxon>Poales</taxon>
        <taxon>Poaceae</taxon>
        <taxon>BOP clade</taxon>
        <taxon>Pooideae</taxon>
        <taxon>Triticodae</taxon>
        <taxon>Triticeae</taxon>
        <taxon>Triticinae</taxon>
        <taxon>Triticum</taxon>
    </lineage>
</organism>
<dbReference type="EnsemblPlants" id="TuG1812S0001131000.01.T01">
    <property type="protein sequence ID" value="TuG1812S0001131000.01.T01"/>
    <property type="gene ID" value="TuG1812S0001131000.01"/>
</dbReference>
<evidence type="ECO:0000256" key="1">
    <source>
        <dbReference type="ARBA" id="ARBA00022723"/>
    </source>
</evidence>
<keyword evidence="1" id="KW-0479">Metal-binding</keyword>
<dbReference type="Gene3D" id="3.40.50.300">
    <property type="entry name" value="P-loop containing nucleotide triphosphate hydrolases"/>
    <property type="match status" value="1"/>
</dbReference>
<evidence type="ECO:0000256" key="3">
    <source>
        <dbReference type="ARBA" id="ARBA00022833"/>
    </source>
</evidence>
<evidence type="ECO:0000259" key="5">
    <source>
        <dbReference type="PROSITE" id="PS50808"/>
    </source>
</evidence>
<dbReference type="PANTHER" id="PTHR36766">
    <property type="entry name" value="PLANT BROAD-SPECTRUM MILDEW RESISTANCE PROTEIN RPW8"/>
    <property type="match status" value="1"/>
</dbReference>
<accession>A0A8R7VCK2</accession>
<dbReference type="InterPro" id="IPR003656">
    <property type="entry name" value="Znf_BED"/>
</dbReference>
<keyword evidence="3" id="KW-0862">Zinc</keyword>
<dbReference type="GO" id="GO:0008270">
    <property type="term" value="F:zinc ion binding"/>
    <property type="evidence" value="ECO:0007669"/>
    <property type="project" value="UniProtKB-KW"/>
</dbReference>
<protein>
    <recommendedName>
        <fullName evidence="5">BED-type domain-containing protein</fullName>
    </recommendedName>
</protein>
<dbReference type="PANTHER" id="PTHR36766:SF73">
    <property type="entry name" value="NB-ARC DOMAIN-CONTAINING PROTEIN"/>
    <property type="match status" value="1"/>
</dbReference>
<feature type="domain" description="BED-type" evidence="5">
    <location>
        <begin position="20"/>
        <end position="79"/>
    </location>
</feature>